<dbReference type="KEGG" id="bbet:F8237_11055"/>
<name>A0A5P6P3G1_9BRAD</name>
<dbReference type="AlphaFoldDB" id="A0A5P6P3G1"/>
<evidence type="ECO:0000313" key="1">
    <source>
        <dbReference type="EMBL" id="QFI72889.1"/>
    </source>
</evidence>
<proteinExistence type="predicted"/>
<gene>
    <name evidence="1" type="ORF">F8237_11055</name>
</gene>
<dbReference type="Proteomes" id="UP000325641">
    <property type="component" value="Chromosome"/>
</dbReference>
<dbReference type="EMBL" id="CP044543">
    <property type="protein sequence ID" value="QFI72889.1"/>
    <property type="molecule type" value="Genomic_DNA"/>
</dbReference>
<dbReference type="RefSeq" id="WP_151644562.1">
    <property type="nucleotide sequence ID" value="NZ_CP044543.1"/>
</dbReference>
<dbReference type="OrthoDB" id="8231698at2"/>
<accession>A0A5P6P3G1</accession>
<reference evidence="2" key="1">
    <citation type="submission" date="2019-10" db="EMBL/GenBank/DDBJ databases">
        <title>Complete Genome Sequence of Bradyrhizobium betae type strain PL7HG1T.</title>
        <authorList>
            <person name="Bromfield E.S.P."/>
            <person name="Cloutier S."/>
        </authorList>
    </citation>
    <scope>NUCLEOTIDE SEQUENCE [LARGE SCALE GENOMIC DNA]</scope>
    <source>
        <strain evidence="2">PL7HG1</strain>
    </source>
</reference>
<sequence>MSSMNGRALLSCLGVAAISAAILAIPGSGEAASSSIRGHFSYDGIANCEKPLIRNFPIHAEGSAVLSTDRNASLKMTTNTGGTSRLKATLGGKPTAAPGGSTTLNVVGGHTLRVVREYPNNIAVVTMTIRADSCTMTVDNRLKPGKTVYTFTNGGSISYCAHPQITHTECVAF</sequence>
<evidence type="ECO:0000313" key="2">
    <source>
        <dbReference type="Proteomes" id="UP000325641"/>
    </source>
</evidence>
<protein>
    <submittedName>
        <fullName evidence="1">Uncharacterized protein</fullName>
    </submittedName>
</protein>
<organism evidence="1 2">
    <name type="scientific">Bradyrhizobium betae</name>
    <dbReference type="NCBI Taxonomy" id="244734"/>
    <lineage>
        <taxon>Bacteria</taxon>
        <taxon>Pseudomonadati</taxon>
        <taxon>Pseudomonadota</taxon>
        <taxon>Alphaproteobacteria</taxon>
        <taxon>Hyphomicrobiales</taxon>
        <taxon>Nitrobacteraceae</taxon>
        <taxon>Bradyrhizobium</taxon>
    </lineage>
</organism>